<feature type="coiled-coil region" evidence="8">
    <location>
        <begin position="42"/>
        <end position="110"/>
    </location>
</feature>
<evidence type="ECO:0000313" key="9">
    <source>
        <dbReference type="EMBL" id="CAL1295691.1"/>
    </source>
</evidence>
<dbReference type="GO" id="GO:0005737">
    <property type="term" value="C:cytoplasm"/>
    <property type="evidence" value="ECO:0007669"/>
    <property type="project" value="UniProtKB-SubCell"/>
</dbReference>
<keyword evidence="5 8" id="KW-0175">Coiled coil</keyword>
<dbReference type="EMBL" id="CAXIEN010000377">
    <property type="protein sequence ID" value="CAL1295691.1"/>
    <property type="molecule type" value="Genomic_DNA"/>
</dbReference>
<evidence type="ECO:0000256" key="6">
    <source>
        <dbReference type="ARBA" id="ARBA00024898"/>
    </source>
</evidence>
<keyword evidence="10" id="KW-1185">Reference proteome</keyword>
<evidence type="ECO:0000256" key="1">
    <source>
        <dbReference type="ARBA" id="ARBA00004496"/>
    </source>
</evidence>
<evidence type="ECO:0000256" key="5">
    <source>
        <dbReference type="ARBA" id="ARBA00023054"/>
    </source>
</evidence>
<comment type="caution">
    <text evidence="9">The sequence shown here is derived from an EMBL/GenBank/DDBJ whole genome shotgun (WGS) entry which is preliminary data.</text>
</comment>
<protein>
    <recommendedName>
        <fullName evidence="3">Leucine zipper transcription factor-like protein 1</fullName>
    </recommendedName>
</protein>
<comment type="function">
    <text evidence="6">Regulates ciliary localization of the BBSome complex. Together with the BBSome complex, controls SMO ciliary trafficking and contributes to the sonic hedgehog (SHH) pathway regulation. May play a role in neurite outgrowth. May have tumor suppressor function.</text>
</comment>
<sequence>MFSNILYLKLQNLSIKYNTKVNTHYLFLLLLFQTMCANSYTQQHLESDLVETKQQLLEVQAQLQLAEKELESKLNQTAAFKNMKQMLATKNEQIKSLRQQLNKYEETNEED</sequence>
<dbReference type="PANTHER" id="PTHR21635:SF0">
    <property type="entry name" value="LEUCINE ZIPPER TRANSCRIPTION FACTOR-LIKE PROTEIN 1"/>
    <property type="match status" value="1"/>
</dbReference>
<comment type="subunit">
    <text evidence="7">Self-associates. Interacts with BBS9; the interaction mediates the association of LZTL1 with the BBsome complex and regulates BBSome ciliary trafficking.</text>
</comment>
<organism evidence="9 10">
    <name type="scientific">Larinioides sclopetarius</name>
    <dbReference type="NCBI Taxonomy" id="280406"/>
    <lineage>
        <taxon>Eukaryota</taxon>
        <taxon>Metazoa</taxon>
        <taxon>Ecdysozoa</taxon>
        <taxon>Arthropoda</taxon>
        <taxon>Chelicerata</taxon>
        <taxon>Arachnida</taxon>
        <taxon>Araneae</taxon>
        <taxon>Araneomorphae</taxon>
        <taxon>Entelegynae</taxon>
        <taxon>Araneoidea</taxon>
        <taxon>Araneidae</taxon>
        <taxon>Larinioides</taxon>
    </lineage>
</organism>
<evidence type="ECO:0000256" key="4">
    <source>
        <dbReference type="ARBA" id="ARBA00022490"/>
    </source>
</evidence>
<comment type="subcellular location">
    <subcellularLocation>
        <location evidence="1">Cytoplasm</location>
    </subcellularLocation>
</comment>
<dbReference type="Proteomes" id="UP001497382">
    <property type="component" value="Unassembled WGS sequence"/>
</dbReference>
<reference evidence="9 10" key="1">
    <citation type="submission" date="2024-04" db="EMBL/GenBank/DDBJ databases">
        <authorList>
            <person name="Rising A."/>
            <person name="Reimegard J."/>
            <person name="Sonavane S."/>
            <person name="Akerstrom W."/>
            <person name="Nylinder S."/>
            <person name="Hedman E."/>
            <person name="Kallberg Y."/>
        </authorList>
    </citation>
    <scope>NUCLEOTIDE SEQUENCE [LARGE SCALE GENOMIC DNA]</scope>
</reference>
<name>A0AAV2BHK0_9ARAC</name>
<gene>
    <name evidence="9" type="ORF">LARSCL_LOCUS19416</name>
</gene>
<dbReference type="AlphaFoldDB" id="A0AAV2BHK0"/>
<evidence type="ECO:0000256" key="8">
    <source>
        <dbReference type="SAM" id="Coils"/>
    </source>
</evidence>
<dbReference type="GO" id="GO:1903565">
    <property type="term" value="P:negative regulation of protein localization to cilium"/>
    <property type="evidence" value="ECO:0007669"/>
    <property type="project" value="TreeGrafter"/>
</dbReference>
<dbReference type="PANTHER" id="PTHR21635">
    <property type="entry name" value="LEUCINE ZIPPER TRANSCRIPTION FACTOR LIKE"/>
    <property type="match status" value="1"/>
</dbReference>
<evidence type="ECO:0000256" key="7">
    <source>
        <dbReference type="ARBA" id="ARBA00026004"/>
    </source>
</evidence>
<proteinExistence type="inferred from homology"/>
<evidence type="ECO:0000313" key="10">
    <source>
        <dbReference type="Proteomes" id="UP001497382"/>
    </source>
</evidence>
<accession>A0AAV2BHK0</accession>
<dbReference type="Pfam" id="PF15294">
    <property type="entry name" value="Leu_zip"/>
    <property type="match status" value="1"/>
</dbReference>
<evidence type="ECO:0000256" key="2">
    <source>
        <dbReference type="ARBA" id="ARBA00008868"/>
    </source>
</evidence>
<keyword evidence="4" id="KW-0963">Cytoplasm</keyword>
<evidence type="ECO:0000256" key="3">
    <source>
        <dbReference type="ARBA" id="ARBA00018920"/>
    </source>
</evidence>
<dbReference type="InterPro" id="IPR026157">
    <property type="entry name" value="LZTFL1"/>
</dbReference>
<comment type="similarity">
    <text evidence="2">Belongs to the LZTFL1 family.</text>
</comment>